<gene>
    <name evidence="2" type="ORF">CHGG_00633</name>
</gene>
<dbReference type="AlphaFoldDB" id="Q2HGM1"/>
<dbReference type="OrthoDB" id="10627921at2759"/>
<evidence type="ECO:0000313" key="3">
    <source>
        <dbReference type="Proteomes" id="UP000001056"/>
    </source>
</evidence>
<name>Q2HGM1_CHAGB</name>
<feature type="compositionally biased region" description="Polar residues" evidence="1">
    <location>
        <begin position="65"/>
        <end position="82"/>
    </location>
</feature>
<dbReference type="EMBL" id="CH408029">
    <property type="protein sequence ID" value="EAQ92398.1"/>
    <property type="molecule type" value="Genomic_DNA"/>
</dbReference>
<evidence type="ECO:0000313" key="2">
    <source>
        <dbReference type="EMBL" id="EAQ92398.1"/>
    </source>
</evidence>
<dbReference type="HOGENOM" id="CLU_1731248_0_0_1"/>
<reference evidence="3" key="1">
    <citation type="journal article" date="2015" name="Genome Announc.">
        <title>Draft genome sequence of the cellulolytic fungus Chaetomium globosum.</title>
        <authorList>
            <person name="Cuomo C.A."/>
            <person name="Untereiner W.A."/>
            <person name="Ma L.-J."/>
            <person name="Grabherr M."/>
            <person name="Birren B.W."/>
        </authorList>
    </citation>
    <scope>NUCLEOTIDE SEQUENCE [LARGE SCALE GENOMIC DNA]</scope>
    <source>
        <strain evidence="3">ATCC 6205 / CBS 148.51 / DSM 1962 / NBRC 6347 / NRRL 1970</strain>
    </source>
</reference>
<dbReference type="InParanoid" id="Q2HGM1"/>
<sequence length="151" mass="16551">MFPITSSLLLQEGQQLQRSGLRAGCNGDHKNFSIAGTGAVCCFFPSLRLSDHSVTPREAGERVWQSESVASKDNGSGEQTGLTRGGLPDCTVSDAILPPHRLAGWQEQRGRRGLRALIRSPKSIRHRCPTPLTVFFLFTSLRFGASIFPQR</sequence>
<dbReference type="VEuPathDB" id="FungiDB:CHGG_00633"/>
<feature type="region of interest" description="Disordered" evidence="1">
    <location>
        <begin position="59"/>
        <end position="87"/>
    </location>
</feature>
<protein>
    <submittedName>
        <fullName evidence="2">Uncharacterized protein</fullName>
    </submittedName>
</protein>
<accession>Q2HGM1</accession>
<dbReference type="RefSeq" id="XP_001219854.1">
    <property type="nucleotide sequence ID" value="XM_001219853.1"/>
</dbReference>
<keyword evidence="3" id="KW-1185">Reference proteome</keyword>
<organism evidence="2 3">
    <name type="scientific">Chaetomium globosum (strain ATCC 6205 / CBS 148.51 / DSM 1962 / NBRC 6347 / NRRL 1970)</name>
    <name type="common">Soil fungus</name>
    <dbReference type="NCBI Taxonomy" id="306901"/>
    <lineage>
        <taxon>Eukaryota</taxon>
        <taxon>Fungi</taxon>
        <taxon>Dikarya</taxon>
        <taxon>Ascomycota</taxon>
        <taxon>Pezizomycotina</taxon>
        <taxon>Sordariomycetes</taxon>
        <taxon>Sordariomycetidae</taxon>
        <taxon>Sordariales</taxon>
        <taxon>Chaetomiaceae</taxon>
        <taxon>Chaetomium</taxon>
    </lineage>
</organism>
<dbReference type="GeneID" id="4387134"/>
<proteinExistence type="predicted"/>
<dbReference type="Proteomes" id="UP000001056">
    <property type="component" value="Unassembled WGS sequence"/>
</dbReference>
<evidence type="ECO:0000256" key="1">
    <source>
        <dbReference type="SAM" id="MobiDB-lite"/>
    </source>
</evidence>